<dbReference type="EMBL" id="AP015042">
    <property type="protein sequence ID" value="BAT97103.1"/>
    <property type="molecule type" value="Genomic_DNA"/>
</dbReference>
<proteinExistence type="predicted"/>
<evidence type="ECO:0000313" key="2">
    <source>
        <dbReference type="Proteomes" id="UP000291084"/>
    </source>
</evidence>
<dbReference type="Proteomes" id="UP000291084">
    <property type="component" value="Chromosome 9"/>
</dbReference>
<organism evidence="1 2">
    <name type="scientific">Vigna angularis var. angularis</name>
    <dbReference type="NCBI Taxonomy" id="157739"/>
    <lineage>
        <taxon>Eukaryota</taxon>
        <taxon>Viridiplantae</taxon>
        <taxon>Streptophyta</taxon>
        <taxon>Embryophyta</taxon>
        <taxon>Tracheophyta</taxon>
        <taxon>Spermatophyta</taxon>
        <taxon>Magnoliopsida</taxon>
        <taxon>eudicotyledons</taxon>
        <taxon>Gunneridae</taxon>
        <taxon>Pentapetalae</taxon>
        <taxon>rosids</taxon>
        <taxon>fabids</taxon>
        <taxon>Fabales</taxon>
        <taxon>Fabaceae</taxon>
        <taxon>Papilionoideae</taxon>
        <taxon>50 kb inversion clade</taxon>
        <taxon>NPAAA clade</taxon>
        <taxon>indigoferoid/millettioid clade</taxon>
        <taxon>Phaseoleae</taxon>
        <taxon>Vigna</taxon>
    </lineage>
</organism>
<evidence type="ECO:0000313" key="1">
    <source>
        <dbReference type="EMBL" id="BAT97103.1"/>
    </source>
</evidence>
<dbReference type="AlphaFoldDB" id="A0A0S3SWN5"/>
<protein>
    <submittedName>
        <fullName evidence="1">Uncharacterized protein</fullName>
    </submittedName>
</protein>
<accession>A0A0S3SWN5</accession>
<reference evidence="1 2" key="1">
    <citation type="journal article" date="2015" name="Sci. Rep.">
        <title>The power of single molecule real-time sequencing technology in the de novo assembly of a eukaryotic genome.</title>
        <authorList>
            <person name="Sakai H."/>
            <person name="Naito K."/>
            <person name="Ogiso-Tanaka E."/>
            <person name="Takahashi Y."/>
            <person name="Iseki K."/>
            <person name="Muto C."/>
            <person name="Satou K."/>
            <person name="Teruya K."/>
            <person name="Shiroma A."/>
            <person name="Shimoji M."/>
            <person name="Hirano T."/>
            <person name="Itoh T."/>
            <person name="Kaga A."/>
            <person name="Tomooka N."/>
        </authorList>
    </citation>
    <scope>NUCLEOTIDE SEQUENCE [LARGE SCALE GENOMIC DNA]</scope>
    <source>
        <strain evidence="2">cv. Shumari</strain>
    </source>
</reference>
<gene>
    <name evidence="1" type="primary">Vigan.09G045900</name>
    <name evidence="1" type="ORF">VIGAN_09045900</name>
</gene>
<keyword evidence="2" id="KW-1185">Reference proteome</keyword>
<sequence>MQLEFNKRNKYKLFIHHENKRCSVFSRETFKVKRNKQVLTGLAVCLLQYVTPMYSTINTEASFLLNPCWESCSVRSLLKNSLCIVSILFLGRKWE</sequence>
<name>A0A0S3SWN5_PHAAN</name>